<dbReference type="Proteomes" id="UP000266922">
    <property type="component" value="Unassembled WGS sequence"/>
</dbReference>
<keyword evidence="7" id="KW-1185">Reference proteome</keyword>
<reference evidence="2 7" key="2">
    <citation type="submission" date="2016-03" db="EMBL/GenBank/DDBJ databases">
        <title>Spore heat resistance.</title>
        <authorList>
            <person name="Boekhorst J."/>
            <person name="Berendsen E.M."/>
            <person name="Wells-Bennik M.H."/>
            <person name="Kuipers O.P."/>
        </authorList>
    </citation>
    <scope>NUCLEOTIDE SEQUENCE [LARGE SCALE GENOMIC DNA]</scope>
    <source>
        <strain evidence="2 7">GS8</strain>
    </source>
</reference>
<dbReference type="PATRIC" id="fig|1422.17.peg.208"/>
<reference evidence="4 6" key="3">
    <citation type="submission" date="2018-10" db="EMBL/GenBank/DDBJ databases">
        <title>Geobacillus stearothermophilus in processing lines of powdered infant formula.</title>
        <authorList>
            <person name="Rhee M.S."/>
            <person name="Choi I.-G."/>
            <person name="Cho T.J."/>
            <person name="Park B."/>
        </authorList>
    </citation>
    <scope>NUCLEOTIDE SEQUENCE [LARGE SCALE GENOMIC DNA]</scope>
    <source>
        <strain evidence="4 6">FHS-PPGT130</strain>
    </source>
</reference>
<evidence type="ECO:0000313" key="7">
    <source>
        <dbReference type="Proteomes" id="UP000773850"/>
    </source>
</evidence>
<sequence length="181" mass="21048">MKHLTTEWPLLKELEEQLVRTLQKVFAVLLAALLEEIDQQLAEARDKRRYQLKDKRPTTIQTLFGEVTFRRNDYYDRQTGNYTFLLDAELGCWKDQGLRAFLRAMAARIDGIWRRNGQLVEEEETRTAASASTKSKRIEQAKRKAGRLWADVVRQNLPCLQRSSGTPIHQALSALRDFGWV</sequence>
<evidence type="ECO:0008006" key="8">
    <source>
        <dbReference type="Google" id="ProtNLM"/>
    </source>
</evidence>
<dbReference type="EMBL" id="LQYY01000082">
    <property type="protein sequence ID" value="KYD33836.1"/>
    <property type="molecule type" value="Genomic_DNA"/>
</dbReference>
<dbReference type="Proteomes" id="UP000075517">
    <property type="component" value="Unassembled WGS sequence"/>
</dbReference>
<dbReference type="AlphaFoldDB" id="A0A150NAY4"/>
<gene>
    <name evidence="3" type="ORF">B4114_2846</name>
    <name evidence="4" type="ORF">D9548_11325</name>
    <name evidence="2" type="ORF">GS8_641</name>
</gene>
<evidence type="ECO:0000313" key="6">
    <source>
        <dbReference type="Proteomes" id="UP000266922"/>
    </source>
</evidence>
<proteinExistence type="inferred from homology"/>
<evidence type="ECO:0000313" key="5">
    <source>
        <dbReference type="Proteomes" id="UP000075517"/>
    </source>
</evidence>
<dbReference type="EMBL" id="LUCS01000009">
    <property type="protein sequence ID" value="KAF6512342.1"/>
    <property type="molecule type" value="Genomic_DNA"/>
</dbReference>
<reference evidence="3 5" key="1">
    <citation type="submission" date="2016-01" db="EMBL/GenBank/DDBJ databases">
        <title>Draft Genome Sequences of Seven Thermophilic Sporeformers Isolated from Foods.</title>
        <authorList>
            <person name="Berendsen E.M."/>
            <person name="Wells-Bennik M.H."/>
            <person name="Krawcyk A.O."/>
            <person name="De Jong A."/>
            <person name="Holsappel S."/>
            <person name="Eijlander R.T."/>
            <person name="Kuipers O.P."/>
        </authorList>
    </citation>
    <scope>NUCLEOTIDE SEQUENCE [LARGE SCALE GENOMIC DNA]</scope>
    <source>
        <strain evidence="3 5">B4114</strain>
    </source>
</reference>
<evidence type="ECO:0000313" key="2">
    <source>
        <dbReference type="EMBL" id="KAF6512342.1"/>
    </source>
</evidence>
<accession>A0A150NAY4</accession>
<evidence type="ECO:0000313" key="4">
    <source>
        <dbReference type="EMBL" id="RLQ13498.1"/>
    </source>
</evidence>
<evidence type="ECO:0000256" key="1">
    <source>
        <dbReference type="ARBA" id="ARBA00006539"/>
    </source>
</evidence>
<dbReference type="Pfam" id="PF06782">
    <property type="entry name" value="UPF0236"/>
    <property type="match status" value="1"/>
</dbReference>
<comment type="caution">
    <text evidence="3">The sequence shown here is derived from an EMBL/GenBank/DDBJ whole genome shotgun (WGS) entry which is preliminary data.</text>
</comment>
<organism evidence="3 5">
    <name type="scientific">Geobacillus stearothermophilus</name>
    <name type="common">Bacillus stearothermophilus</name>
    <dbReference type="NCBI Taxonomy" id="1422"/>
    <lineage>
        <taxon>Bacteria</taxon>
        <taxon>Bacillati</taxon>
        <taxon>Bacillota</taxon>
        <taxon>Bacilli</taxon>
        <taxon>Bacillales</taxon>
        <taxon>Anoxybacillaceae</taxon>
        <taxon>Geobacillus</taxon>
    </lineage>
</organism>
<comment type="similarity">
    <text evidence="1">Belongs to the UPF0236 family.</text>
</comment>
<protein>
    <recommendedName>
        <fullName evidence="8">ISLre2 family transposase</fullName>
    </recommendedName>
</protein>
<name>A0A150NAY4_GEOSE</name>
<dbReference type="Proteomes" id="UP000773850">
    <property type="component" value="Unassembled WGS sequence"/>
</dbReference>
<dbReference type="EMBL" id="RCTJ01000043">
    <property type="protein sequence ID" value="RLQ13498.1"/>
    <property type="molecule type" value="Genomic_DNA"/>
</dbReference>
<dbReference type="RefSeq" id="WP_080986873.1">
    <property type="nucleotide sequence ID" value="NZ_LDNS01000086.1"/>
</dbReference>
<dbReference type="InterPro" id="IPR009620">
    <property type="entry name" value="UPF0236"/>
</dbReference>
<evidence type="ECO:0000313" key="3">
    <source>
        <dbReference type="EMBL" id="KYD33836.1"/>
    </source>
</evidence>